<name>A0AAE0YK18_9GAST</name>
<gene>
    <name evidence="1" type="ORF">RRG08_040594</name>
</gene>
<accession>A0AAE0YK18</accession>
<dbReference type="AlphaFoldDB" id="A0AAE0YK18"/>
<proteinExistence type="predicted"/>
<sequence>MLVRIPFARLRRSDVAPVRQIIEAIKLLSQHCGTASCRRVTVVLVLYASDAVPGSIRPSGNSLRQSANSACYHNVHNRRLYSFHLALSTKLAPVELRHTQVLSA</sequence>
<dbReference type="Proteomes" id="UP001283361">
    <property type="component" value="Unassembled WGS sequence"/>
</dbReference>
<reference evidence="1" key="1">
    <citation type="journal article" date="2023" name="G3 (Bethesda)">
        <title>A reference genome for the long-term kleptoplast-retaining sea slug Elysia crispata morphotype clarki.</title>
        <authorList>
            <person name="Eastman K.E."/>
            <person name="Pendleton A.L."/>
            <person name="Shaikh M.A."/>
            <person name="Suttiyut T."/>
            <person name="Ogas R."/>
            <person name="Tomko P."/>
            <person name="Gavelis G."/>
            <person name="Widhalm J.R."/>
            <person name="Wisecaver J.H."/>
        </authorList>
    </citation>
    <scope>NUCLEOTIDE SEQUENCE</scope>
    <source>
        <strain evidence="1">ECLA1</strain>
    </source>
</reference>
<evidence type="ECO:0000313" key="2">
    <source>
        <dbReference type="Proteomes" id="UP001283361"/>
    </source>
</evidence>
<comment type="caution">
    <text evidence="1">The sequence shown here is derived from an EMBL/GenBank/DDBJ whole genome shotgun (WGS) entry which is preliminary data.</text>
</comment>
<dbReference type="EMBL" id="JAWDGP010006047">
    <property type="protein sequence ID" value="KAK3748113.1"/>
    <property type="molecule type" value="Genomic_DNA"/>
</dbReference>
<organism evidence="1 2">
    <name type="scientific">Elysia crispata</name>
    <name type="common">lettuce slug</name>
    <dbReference type="NCBI Taxonomy" id="231223"/>
    <lineage>
        <taxon>Eukaryota</taxon>
        <taxon>Metazoa</taxon>
        <taxon>Spiralia</taxon>
        <taxon>Lophotrochozoa</taxon>
        <taxon>Mollusca</taxon>
        <taxon>Gastropoda</taxon>
        <taxon>Heterobranchia</taxon>
        <taxon>Euthyneura</taxon>
        <taxon>Panpulmonata</taxon>
        <taxon>Sacoglossa</taxon>
        <taxon>Placobranchoidea</taxon>
        <taxon>Plakobranchidae</taxon>
        <taxon>Elysia</taxon>
    </lineage>
</organism>
<evidence type="ECO:0000313" key="1">
    <source>
        <dbReference type="EMBL" id="KAK3748113.1"/>
    </source>
</evidence>
<keyword evidence="2" id="KW-1185">Reference proteome</keyword>
<protein>
    <submittedName>
        <fullName evidence="1">Uncharacterized protein</fullName>
    </submittedName>
</protein>